<reference evidence="2" key="2">
    <citation type="submission" date="2025-09" db="UniProtKB">
        <authorList>
            <consortium name="Ensembl"/>
        </authorList>
    </citation>
    <scope>IDENTIFICATION</scope>
</reference>
<feature type="region of interest" description="Disordered" evidence="1">
    <location>
        <begin position="1"/>
        <end position="213"/>
    </location>
</feature>
<evidence type="ECO:0000256" key="1">
    <source>
        <dbReference type="SAM" id="MobiDB-lite"/>
    </source>
</evidence>
<feature type="compositionally biased region" description="Basic residues" evidence="1">
    <location>
        <begin position="89"/>
        <end position="106"/>
    </location>
</feature>
<protein>
    <submittedName>
        <fullName evidence="2">Uncharacterized protein</fullName>
    </submittedName>
</protein>
<accession>A0A8B9RRZ6</accession>
<dbReference type="Ensembl" id="ENSANIT00000006369.1">
    <property type="protein sequence ID" value="ENSANIP00000006158.1"/>
    <property type="gene ID" value="ENSANIG00000004205.1"/>
</dbReference>
<feature type="compositionally biased region" description="Basic and acidic residues" evidence="1">
    <location>
        <begin position="41"/>
        <end position="57"/>
    </location>
</feature>
<feature type="compositionally biased region" description="Pro residues" evidence="1">
    <location>
        <begin position="109"/>
        <end position="122"/>
    </location>
</feature>
<evidence type="ECO:0000313" key="3">
    <source>
        <dbReference type="Proteomes" id="UP000694541"/>
    </source>
</evidence>
<reference evidence="2" key="1">
    <citation type="submission" date="2025-08" db="UniProtKB">
        <authorList>
            <consortium name="Ensembl"/>
        </authorList>
    </citation>
    <scope>IDENTIFICATION</scope>
</reference>
<feature type="compositionally biased region" description="Low complexity" evidence="1">
    <location>
        <begin position="191"/>
        <end position="200"/>
    </location>
</feature>
<evidence type="ECO:0000313" key="2">
    <source>
        <dbReference type="Ensembl" id="ENSANIP00000006158.1"/>
    </source>
</evidence>
<sequence>MGAFQTCFSPSSRPRSNPTSPQDGLWYMPLPADPAAWRNHPAQDRGRQGARGGEETHALLSQGPSGGGGRVRPAATAGSSQKPSGGRGPRQRAPRPRSSLRARPVGRGHPPPLSSPPLPPQWSRPAPADQPGIPAGSPAPPPPRSPLPPPCAPAPPWETPAASAARRLACHRAAPAASGDFQKKQPDDDSTPSTSNSQSDLFSGETNSDNSNTSLAMQAANSNQQLLTELNVTSPSKEECGPCTGTAHVSLTTPTKRSCDSACSECVGLVSSEARLKRSYITLHLVQVQTSQVMHDNL</sequence>
<feature type="compositionally biased region" description="Low complexity" evidence="1">
    <location>
        <begin position="9"/>
        <end position="21"/>
    </location>
</feature>
<dbReference type="AlphaFoldDB" id="A0A8B9RRZ6"/>
<name>A0A8B9RRZ6_9AVES</name>
<keyword evidence="3" id="KW-1185">Reference proteome</keyword>
<feature type="compositionally biased region" description="Pro residues" evidence="1">
    <location>
        <begin position="137"/>
        <end position="158"/>
    </location>
</feature>
<proteinExistence type="predicted"/>
<organism evidence="2 3">
    <name type="scientific">Accipiter nisus</name>
    <name type="common">Eurasian sparrowhawk</name>
    <dbReference type="NCBI Taxonomy" id="211598"/>
    <lineage>
        <taxon>Eukaryota</taxon>
        <taxon>Metazoa</taxon>
        <taxon>Chordata</taxon>
        <taxon>Craniata</taxon>
        <taxon>Vertebrata</taxon>
        <taxon>Euteleostomi</taxon>
        <taxon>Archelosauria</taxon>
        <taxon>Archosauria</taxon>
        <taxon>Dinosauria</taxon>
        <taxon>Saurischia</taxon>
        <taxon>Theropoda</taxon>
        <taxon>Coelurosauria</taxon>
        <taxon>Aves</taxon>
        <taxon>Neognathae</taxon>
        <taxon>Neoaves</taxon>
        <taxon>Telluraves</taxon>
        <taxon>Accipitrimorphae</taxon>
        <taxon>Accipitriformes</taxon>
        <taxon>Accipitridae</taxon>
        <taxon>Accipitrinae</taxon>
        <taxon>Accipiter</taxon>
    </lineage>
</organism>
<dbReference type="Proteomes" id="UP000694541">
    <property type="component" value="Unplaced"/>
</dbReference>
<feature type="compositionally biased region" description="Polar residues" evidence="1">
    <location>
        <begin position="204"/>
        <end position="213"/>
    </location>
</feature>